<sequence>MAPTRREKIDNLLNWLEENAFWNSELVDVKESKFGGIGVFWKLRGQDPTGDRLILRIPKSSILSTKNSCLINLLSDYEPTDPAIDLTRGMHAILLAFLYEQSLGERSPWHTYLDTFEIDDNDDQSLPLCLWSKEEKEALFNSECDMLNMLDPTELIQFYLECVNFAKTNDTLIKAPPVLCLRSGEEVNESHPKLQLFAKCVQAVISRAFTVDKYHGLSLVPGADLFNHILPIRENGKVVPRENVHFMCDDDEDLCDRCGEVGCDHEESDDDDEGNDDDDMEDLEEEELGEKDDEQNGDKVEHLMEDVPLSSDSEYSEEDETNDAENVVEEDGPAEESSKQTILMEDIEQMEQSEADTDQDDEEVSTLSLSEDDDEDPSEKKYNQEHDDNKVELVQELSDSSKCCDIVLTQLPSKEHDYELFNTYGDELSNAYLLQRYGFICKNNPNTSCLLSVPMFAYLKKIKANKTNEARLVAKLEWYESIGFEMVNELSSGCDDDDCEACLEDKPEHESCCGDGKEEEGCCREDSCTKSKSTCREQEPPESWQLLPRIDDTGNPSKQTKALLHLITMPFKVFYYKLAKAPSENKMARRVFKYLLEPPLSGSEKKILVNWAELRFHRYRDIQALGPRADTIAYMIEEEKSLLRHSVEALLK</sequence>
<evidence type="ECO:0008006" key="4">
    <source>
        <dbReference type="Google" id="ProtNLM"/>
    </source>
</evidence>
<dbReference type="GO" id="GO:0016279">
    <property type="term" value="F:protein-lysine N-methyltransferase activity"/>
    <property type="evidence" value="ECO:0007669"/>
    <property type="project" value="TreeGrafter"/>
</dbReference>
<feature type="compositionally biased region" description="Basic and acidic residues" evidence="1">
    <location>
        <begin position="378"/>
        <end position="389"/>
    </location>
</feature>
<dbReference type="VEuPathDB" id="FungiDB:CJJ07_000886"/>
<protein>
    <recommendedName>
        <fullName evidence="4">SET domain-containing protein</fullName>
    </recommendedName>
</protein>
<dbReference type="VEuPathDB" id="FungiDB:CJJ09_000785"/>
<accession>A0A0L0P4A8</accession>
<reference evidence="3" key="1">
    <citation type="journal article" date="2015" name="BMC Genomics">
        <title>Draft genome of a commonly misdiagnosed multidrug resistant pathogen Candida auris.</title>
        <authorList>
            <person name="Chatterjee S."/>
            <person name="Alampalli S.V."/>
            <person name="Nageshan R.K."/>
            <person name="Chettiar S.T."/>
            <person name="Joshi S."/>
            <person name="Tatu U.S."/>
        </authorList>
    </citation>
    <scope>NUCLEOTIDE SEQUENCE [LARGE SCALE GENOMIC DNA]</scope>
    <source>
        <strain evidence="3">6684</strain>
    </source>
</reference>
<name>A0A0L0P4A8_CANAR</name>
<dbReference type="GO" id="GO:0005634">
    <property type="term" value="C:nucleus"/>
    <property type="evidence" value="ECO:0007669"/>
    <property type="project" value="TreeGrafter"/>
</dbReference>
<gene>
    <name evidence="2" type="ORF">QG37_01923</name>
</gene>
<dbReference type="VEuPathDB" id="FungiDB:CJI97_003395"/>
<evidence type="ECO:0000313" key="3">
    <source>
        <dbReference type="Proteomes" id="UP000037122"/>
    </source>
</evidence>
<dbReference type="InterPro" id="IPR046341">
    <property type="entry name" value="SET_dom_sf"/>
</dbReference>
<feature type="compositionally biased region" description="Acidic residues" evidence="1">
    <location>
        <begin position="345"/>
        <end position="377"/>
    </location>
</feature>
<dbReference type="Gene3D" id="3.90.1410.10">
    <property type="entry name" value="set domain protein methyltransferase, domain 1"/>
    <property type="match status" value="1"/>
</dbReference>
<proteinExistence type="predicted"/>
<dbReference type="Proteomes" id="UP000037122">
    <property type="component" value="Unassembled WGS sequence"/>
</dbReference>
<comment type="caution">
    <text evidence="2">The sequence shown here is derived from an EMBL/GenBank/DDBJ whole genome shotgun (WGS) entry which is preliminary data.</text>
</comment>
<dbReference type="VEuPathDB" id="FungiDB:B9J08_003320"/>
<dbReference type="SUPFAM" id="SSF82199">
    <property type="entry name" value="SET domain"/>
    <property type="match status" value="2"/>
</dbReference>
<feature type="compositionally biased region" description="Acidic residues" evidence="1">
    <location>
        <begin position="314"/>
        <end position="334"/>
    </location>
</feature>
<dbReference type="EMBL" id="LGST01000016">
    <property type="protein sequence ID" value="KNE01050.1"/>
    <property type="molecule type" value="Genomic_DNA"/>
</dbReference>
<evidence type="ECO:0000256" key="1">
    <source>
        <dbReference type="SAM" id="MobiDB-lite"/>
    </source>
</evidence>
<dbReference type="AlphaFoldDB" id="A0A0L0P4A8"/>
<evidence type="ECO:0000313" key="2">
    <source>
        <dbReference type="EMBL" id="KNE01050.1"/>
    </source>
</evidence>
<dbReference type="VEuPathDB" id="FungiDB:CJI96_0001857"/>
<dbReference type="PANTHER" id="PTHR13271:SF34">
    <property type="entry name" value="N-LYSINE METHYLTRANSFERASE SETD6"/>
    <property type="match status" value="1"/>
</dbReference>
<dbReference type="CDD" id="cd10527">
    <property type="entry name" value="SET_LSMT"/>
    <property type="match status" value="1"/>
</dbReference>
<feature type="compositionally biased region" description="Acidic residues" evidence="1">
    <location>
        <begin position="266"/>
        <end position="293"/>
    </location>
</feature>
<dbReference type="InterPro" id="IPR050600">
    <property type="entry name" value="SETD3_SETD6_MTase"/>
</dbReference>
<feature type="compositionally biased region" description="Basic and acidic residues" evidence="1">
    <location>
        <begin position="294"/>
        <end position="305"/>
    </location>
</feature>
<dbReference type="VEuPathDB" id="FungiDB:QG37_01923"/>
<feature type="region of interest" description="Disordered" evidence="1">
    <location>
        <begin position="263"/>
        <end position="389"/>
    </location>
</feature>
<organism evidence="2 3">
    <name type="scientific">Candidozyma auris</name>
    <name type="common">Yeast</name>
    <name type="synonym">Candida auris</name>
    <dbReference type="NCBI Taxonomy" id="498019"/>
    <lineage>
        <taxon>Eukaryota</taxon>
        <taxon>Fungi</taxon>
        <taxon>Dikarya</taxon>
        <taxon>Ascomycota</taxon>
        <taxon>Saccharomycotina</taxon>
        <taxon>Pichiomycetes</taxon>
        <taxon>Metschnikowiaceae</taxon>
        <taxon>Candidozyma</taxon>
    </lineage>
</organism>
<dbReference type="PANTHER" id="PTHR13271">
    <property type="entry name" value="UNCHARACTERIZED PUTATIVE METHYLTRANSFERASE"/>
    <property type="match status" value="1"/>
</dbReference>